<name>A0A523RZI0_UNCAE</name>
<evidence type="ECO:0000313" key="3">
    <source>
        <dbReference type="EMBL" id="TET11190.1"/>
    </source>
</evidence>
<proteinExistence type="predicted"/>
<dbReference type="InterPro" id="IPR036388">
    <property type="entry name" value="WH-like_DNA-bd_sf"/>
</dbReference>
<reference evidence="3 4" key="1">
    <citation type="submission" date="2019-03" db="EMBL/GenBank/DDBJ databases">
        <title>Metabolic potential of uncultured bacteria and archaea associated with petroleum seepage in deep-sea sediments.</title>
        <authorList>
            <person name="Dong X."/>
            <person name="Hubert C."/>
        </authorList>
    </citation>
    <scope>NUCLEOTIDE SEQUENCE [LARGE SCALE GENOMIC DNA]</scope>
    <source>
        <strain evidence="3">E44_bin7</strain>
    </source>
</reference>
<sequence>MVKKKIDEAIRQKVMEAHANGLPMRKVAKECGVSLSSVHRIVKEKGPQKVRKEMIKKEGKAERQKRIEELERRIVELEKKILDLDARKSSWRK</sequence>
<evidence type="ECO:0000256" key="2">
    <source>
        <dbReference type="SAM" id="Coils"/>
    </source>
</evidence>
<organism evidence="3 4">
    <name type="scientific">Aerophobetes bacterium</name>
    <dbReference type="NCBI Taxonomy" id="2030807"/>
    <lineage>
        <taxon>Bacteria</taxon>
        <taxon>Candidatus Aerophobota</taxon>
    </lineage>
</organism>
<dbReference type="GO" id="GO:0005737">
    <property type="term" value="C:cytoplasm"/>
    <property type="evidence" value="ECO:0007669"/>
    <property type="project" value="UniProtKB-ARBA"/>
</dbReference>
<accession>A0A523RZI0</accession>
<comment type="caution">
    <text evidence="3">The sequence shown here is derived from an EMBL/GenBank/DDBJ whole genome shotgun (WGS) entry which is preliminary data.</text>
</comment>
<evidence type="ECO:0000313" key="4">
    <source>
        <dbReference type="Proteomes" id="UP000316360"/>
    </source>
</evidence>
<dbReference type="Pfam" id="PF10211">
    <property type="entry name" value="Ax_dynein_light"/>
    <property type="match status" value="1"/>
</dbReference>
<dbReference type="Gene3D" id="1.10.10.10">
    <property type="entry name" value="Winged helix-like DNA-binding domain superfamily/Winged helix DNA-binding domain"/>
    <property type="match status" value="1"/>
</dbReference>
<evidence type="ECO:0000256" key="1">
    <source>
        <dbReference type="ARBA" id="ARBA00023054"/>
    </source>
</evidence>
<feature type="coiled-coil region" evidence="2">
    <location>
        <begin position="60"/>
        <end position="87"/>
    </location>
</feature>
<evidence type="ECO:0008006" key="5">
    <source>
        <dbReference type="Google" id="ProtNLM"/>
    </source>
</evidence>
<dbReference type="InterPro" id="IPR019347">
    <property type="entry name" value="Axonemal_dynein_light_chain"/>
</dbReference>
<keyword evidence="1 2" id="KW-0175">Coiled coil</keyword>
<dbReference type="EMBL" id="SOKJ01000172">
    <property type="protein sequence ID" value="TET11190.1"/>
    <property type="molecule type" value="Genomic_DNA"/>
</dbReference>
<protein>
    <recommendedName>
        <fullName evidence="5">HTH psq-type domain-containing protein</fullName>
    </recommendedName>
</protein>
<dbReference type="SUPFAM" id="SSF46689">
    <property type="entry name" value="Homeodomain-like"/>
    <property type="match status" value="1"/>
</dbReference>
<dbReference type="InterPro" id="IPR009057">
    <property type="entry name" value="Homeodomain-like_sf"/>
</dbReference>
<dbReference type="Proteomes" id="UP000316360">
    <property type="component" value="Unassembled WGS sequence"/>
</dbReference>
<dbReference type="AlphaFoldDB" id="A0A523RZI0"/>
<gene>
    <name evidence="3" type="ORF">E3J84_03190</name>
</gene>